<dbReference type="SUPFAM" id="SSF53335">
    <property type="entry name" value="S-adenosyl-L-methionine-dependent methyltransferases"/>
    <property type="match status" value="1"/>
</dbReference>
<name>A0ABY3WQT6_9ACTN</name>
<dbReference type="GO" id="GO:0008168">
    <property type="term" value="F:methyltransferase activity"/>
    <property type="evidence" value="ECO:0007669"/>
    <property type="project" value="UniProtKB-KW"/>
</dbReference>
<dbReference type="Pfam" id="PF13649">
    <property type="entry name" value="Methyltransf_25"/>
    <property type="match status" value="1"/>
</dbReference>
<evidence type="ECO:0000313" key="2">
    <source>
        <dbReference type="EMBL" id="UNM13152.1"/>
    </source>
</evidence>
<gene>
    <name evidence="2" type="ORF">J4032_18100</name>
</gene>
<dbReference type="Proteomes" id="UP000828924">
    <property type="component" value="Chromosome"/>
</dbReference>
<dbReference type="CDD" id="cd02440">
    <property type="entry name" value="AdoMet_MTases"/>
    <property type="match status" value="1"/>
</dbReference>
<dbReference type="InterPro" id="IPR029063">
    <property type="entry name" value="SAM-dependent_MTases_sf"/>
</dbReference>
<dbReference type="GO" id="GO:0032259">
    <property type="term" value="P:methylation"/>
    <property type="evidence" value="ECO:0007669"/>
    <property type="project" value="UniProtKB-KW"/>
</dbReference>
<evidence type="ECO:0000313" key="3">
    <source>
        <dbReference type="Proteomes" id="UP000828924"/>
    </source>
</evidence>
<keyword evidence="2" id="KW-0489">Methyltransferase</keyword>
<keyword evidence="3" id="KW-1185">Reference proteome</keyword>
<keyword evidence="2" id="KW-0808">Transferase</keyword>
<reference evidence="2 3" key="1">
    <citation type="submission" date="2021-03" db="EMBL/GenBank/DDBJ databases">
        <title>Complete genome of Streptomyces formicae strain 1H-GS9 (DSM 100524).</title>
        <authorList>
            <person name="Atanasov K.E."/>
            <person name="Altabella T."/>
            <person name="Ferrer A."/>
        </authorList>
    </citation>
    <scope>NUCLEOTIDE SEQUENCE [LARGE SCALE GENOMIC DNA]</scope>
    <source>
        <strain evidence="2 3">1H-GS9</strain>
    </source>
</reference>
<accession>A0ABY3WQT6</accession>
<dbReference type="EMBL" id="CP071872">
    <property type="protein sequence ID" value="UNM13152.1"/>
    <property type="molecule type" value="Genomic_DNA"/>
</dbReference>
<organism evidence="2 3">
    <name type="scientific">Streptomyces formicae</name>
    <dbReference type="NCBI Taxonomy" id="1616117"/>
    <lineage>
        <taxon>Bacteria</taxon>
        <taxon>Bacillati</taxon>
        <taxon>Actinomycetota</taxon>
        <taxon>Actinomycetes</taxon>
        <taxon>Kitasatosporales</taxon>
        <taxon>Streptomycetaceae</taxon>
        <taxon>Streptomyces</taxon>
    </lineage>
</organism>
<proteinExistence type="predicted"/>
<dbReference type="RefSeq" id="WP_242331875.1">
    <property type="nucleotide sequence ID" value="NZ_CP071872.1"/>
</dbReference>
<dbReference type="InterPro" id="IPR041698">
    <property type="entry name" value="Methyltransf_25"/>
</dbReference>
<dbReference type="Gene3D" id="3.40.50.150">
    <property type="entry name" value="Vaccinia Virus protein VP39"/>
    <property type="match status" value="1"/>
</dbReference>
<feature type="domain" description="Methyltransferase" evidence="1">
    <location>
        <begin position="55"/>
        <end position="132"/>
    </location>
</feature>
<protein>
    <submittedName>
        <fullName evidence="2">Class I SAM-dependent methyltransferase</fullName>
    </submittedName>
</protein>
<sequence length="232" mass="25627">MPDIEALNADAWTVYGQRQLNREFMPPVPEQLNWTPWEGVGPGAEILDEIAGKRVLDIGSGAGHHAVHLARAHGALMTAIELSPTQHERAIQHFSDVRGVRFLKSDVVEHLRTAEPYDAAYAIGTLACIDPHYLLPALGDGLGSGARLVFSALHTNLHGHAPSSVVVPRQEMIRIRDQEPIPLQMWVLTPQLWEDVLVDHGFRVEAIDLLRAPTADNPVVVQLIRARRTSRA</sequence>
<evidence type="ECO:0000259" key="1">
    <source>
        <dbReference type="Pfam" id="PF13649"/>
    </source>
</evidence>